<evidence type="ECO:0000256" key="2">
    <source>
        <dbReference type="ARBA" id="ARBA00022692"/>
    </source>
</evidence>
<evidence type="ECO:0000256" key="3">
    <source>
        <dbReference type="ARBA" id="ARBA00022989"/>
    </source>
</evidence>
<evidence type="ECO:0000313" key="5">
    <source>
        <dbReference type="Proteomes" id="UP000322545"/>
    </source>
</evidence>
<dbReference type="EMBL" id="FRCB01000001">
    <property type="protein sequence ID" value="SHL36245.1"/>
    <property type="molecule type" value="Genomic_DNA"/>
</dbReference>
<sequence>MVLSSLKRYIASLPKRRIEARLAQTGNRLCVLGIVKNEVEAIDEWVEHYLWQGAAGIFVIDNGSDDGTLEALQKWVERGKVELIQLNKPHRQRQHYWTAIKAFRLRQRFEWLLIADADEFWFCRDGSTLQHKLDTLEGIDWVKLIYARWTLFGSSGHDEQPASIRKGFVHRQEAFGSLLHAKWICRTADLKRFGMLDIHRVRGICSSKTVMLDDIFQVNHYQIQSRSFYTRKKLTRGDVISARNIRHIQNFEELDQRCTVRDDTLANRVPDDSRNT</sequence>
<keyword evidence="2" id="KW-0812">Transmembrane</keyword>
<comment type="subcellular location">
    <subcellularLocation>
        <location evidence="1">Membrane</location>
        <topology evidence="1">Single-pass membrane protein</topology>
    </subcellularLocation>
</comment>
<reference evidence="4 5" key="1">
    <citation type="submission" date="2016-11" db="EMBL/GenBank/DDBJ databases">
        <authorList>
            <person name="Varghese N."/>
            <person name="Submissions S."/>
        </authorList>
    </citation>
    <scope>NUCLEOTIDE SEQUENCE [LARGE SCALE GENOMIC DNA]</scope>
    <source>
        <strain evidence="4 5">DSM 28249</strain>
    </source>
</reference>
<name>A0A1M7A0W9_9RHOB</name>
<keyword evidence="5" id="KW-1185">Reference proteome</keyword>
<dbReference type="CDD" id="cd00761">
    <property type="entry name" value="Glyco_tranf_GTA_type"/>
    <property type="match status" value="1"/>
</dbReference>
<dbReference type="SUPFAM" id="SSF53448">
    <property type="entry name" value="Nucleotide-diphospho-sugar transferases"/>
    <property type="match status" value="1"/>
</dbReference>
<dbReference type="GO" id="GO:0016757">
    <property type="term" value="F:glycosyltransferase activity"/>
    <property type="evidence" value="ECO:0007669"/>
    <property type="project" value="TreeGrafter"/>
</dbReference>
<proteinExistence type="predicted"/>
<dbReference type="GO" id="GO:0016020">
    <property type="term" value="C:membrane"/>
    <property type="evidence" value="ECO:0007669"/>
    <property type="project" value="UniProtKB-SubCell"/>
</dbReference>
<keyword evidence="3" id="KW-1133">Transmembrane helix</keyword>
<dbReference type="Gene3D" id="3.90.550.10">
    <property type="entry name" value="Spore Coat Polysaccharide Biosynthesis Protein SpsA, Chain A"/>
    <property type="match status" value="1"/>
</dbReference>
<dbReference type="Pfam" id="PF13704">
    <property type="entry name" value="Glyco_tranf_2_4"/>
    <property type="match status" value="1"/>
</dbReference>
<dbReference type="GO" id="GO:0005737">
    <property type="term" value="C:cytoplasm"/>
    <property type="evidence" value="ECO:0007669"/>
    <property type="project" value="TreeGrafter"/>
</dbReference>
<keyword evidence="4" id="KW-0808">Transferase</keyword>
<keyword evidence="3" id="KW-0472">Membrane</keyword>
<dbReference type="RefSeq" id="WP_188129833.1">
    <property type="nucleotide sequence ID" value="NZ_FRCB01000001.1"/>
</dbReference>
<gene>
    <name evidence="4" type="ORF">SAMN05443432_101252</name>
</gene>
<dbReference type="PANTHER" id="PTHR21461:SF69">
    <property type="entry name" value="GLYCOSYLTRANSFERASE FAMILY 92 PROTEIN"/>
    <property type="match status" value="1"/>
</dbReference>
<organism evidence="4 5">
    <name type="scientific">Roseovarius litoreus</name>
    <dbReference type="NCBI Taxonomy" id="1155722"/>
    <lineage>
        <taxon>Bacteria</taxon>
        <taxon>Pseudomonadati</taxon>
        <taxon>Pseudomonadota</taxon>
        <taxon>Alphaproteobacteria</taxon>
        <taxon>Rhodobacterales</taxon>
        <taxon>Roseobacteraceae</taxon>
        <taxon>Roseovarius</taxon>
    </lineage>
</organism>
<dbReference type="InterPro" id="IPR029044">
    <property type="entry name" value="Nucleotide-diphossugar_trans"/>
</dbReference>
<evidence type="ECO:0000313" key="4">
    <source>
        <dbReference type="EMBL" id="SHL36245.1"/>
    </source>
</evidence>
<accession>A0A1M7A0W9</accession>
<dbReference type="PANTHER" id="PTHR21461">
    <property type="entry name" value="GLYCOSYLTRANSFERASE FAMILY 92 PROTEIN"/>
    <property type="match status" value="1"/>
</dbReference>
<evidence type="ECO:0000256" key="1">
    <source>
        <dbReference type="ARBA" id="ARBA00004167"/>
    </source>
</evidence>
<dbReference type="AlphaFoldDB" id="A0A1M7A0W9"/>
<dbReference type="Proteomes" id="UP000322545">
    <property type="component" value="Unassembled WGS sequence"/>
</dbReference>
<protein>
    <submittedName>
        <fullName evidence="4">Glycosyl transferase family 2</fullName>
    </submittedName>
</protein>